<dbReference type="Proteomes" id="UP000829447">
    <property type="component" value="Linkage Group LG17"/>
</dbReference>
<accession>A0ACC5XAG9</accession>
<comment type="caution">
    <text evidence="1">The sequence shown here is derived from an EMBL/GenBank/DDBJ whole genome shotgun (WGS) entry which is preliminary data.</text>
</comment>
<dbReference type="EMBL" id="CM040470">
    <property type="protein sequence ID" value="MCI4387921.1"/>
    <property type="molecule type" value="Genomic_DNA"/>
</dbReference>
<protein>
    <submittedName>
        <fullName evidence="1">Uncharacterized protein</fullName>
    </submittedName>
</protein>
<sequence length="2267" mass="250998">MTEAGDEMSSAGPCGGVEMSRVPAVPAVPCPVRLGSVKTGGAAAQLHRFTRERNLHKAEKLLRRGPCGGVEMSRVPAVPAVPCPVRLGSVKTGGAAAQLHRFTRERNLHKAEKLLRRGVDVDCVNHLGQTSLFCASLLGFSAVAELLLQYGADPNHRCDDRSTPVHAAVFSCNTWLLSELLEAGGDLRLHDDQGRTPRDWAEIGAQEHSAKMVSFINSCMSVMRNLSESQPPRERRVTPTSSKTLLRSPSRLDFLRPVSDVVFNKKPTTKSSVSDTVQCFGFGKLCVEKPGMSAGVLASVPLISDSELLQAEDEALHSFPCGSFTKMTNYSWRGSRVTVKELQTDDAHRHAEQHGFPDQLVTELSFCCRLFHPHLLQLMAVSFSNDLLQNKLVRCDDRSTPVHAAVFSCNTWLLSELLEAGGDLRLHDDQGRTPRDWAEIGAQEHSAKMVSFINSCMSVMRNLSESQPPRERRVTPTSSKTLLRSPSRLDFLRPVSDVVFNKKPTAKSSVSDTVQCFGFGKLCVEKPGMSAGVLASVPLISDSELLQAEDEALHSFPCGSFTKMTNYSWRGSRVTVKELQTDDAHRHAEQHGFPDQLVTELSFCCRLFHPHLLQLMAVSFSNDLLQNKLVYERVHVGSLYTLLYHKRAEFPVLQVYEVLSLILQVCEALFYLHSRSLVLRCLSSHSVLIVHPGVAKVTGLGFMVPSDCSPSSALPVPVMLYNWAAPEVIRRKSCTGKADLYSICALIQELYTDAVPWGSVNPGWIKQAVDAGQALAADPAVPQPYYDLLLNGLKPRAQERTCSLQDLRYTLRSDLRELSERERRSEVRPLLARSSPYRWSTESRENRDTEQPGKDFTPNIVDQLKTEFGVTPHLTQVGGVALSLKLRHEQQVVDQDVLDQLRELDSFLEKETKQTSSVRNLQNDRTESRTSGDKLLQDISFRDILPLDEWRLSPCPPSVEEEDTEGEEEEEMKERHVATQSSISNHISSIVLNLKVSQVLLQQELSERERRSEVRPLLARSSPYRWSTESRENRDTEQPGKDFTPNIVDQLKTEFGVTPHLTQVGGVALSLKLRHEQQVVDQDVLDQLRELDSFLEKETKQTSSVRNLQNDRTESRTSGDKLLQDISFRDILPLDEWRLSPRPPSVEEEDTEGEEEEEMKERHVATQSSISNHISSIVLNLKVSQVLLQQEEDTEGEEEEEMKERHVATQSSISNHISSIVLNLKVSQVLLQQVESSLELSESRMMGNTCSGVPQFDEPDGLDGRREKQVVLLKAVGPPSKYVPSAELQETEEEVTEFCSAGEESFECSEADKNVSERDRRTRGGQEQAGRFTEECDRLRQSSAMCTSQELTQNHRAERNWTSEVSAAVARMARGFLSSAAGALVGSSDSEEVQEQQRPPMDAQEDTELERLFKSFAGEVSAAVARMARGFFSSAAGALVGSSDSEEVQEQQRPPMDAQEDTELERLFKSFAGVHSESEESADFHTINHTFNAVSEVKGQHRTSNSEDDPDVTMEVCRPNMTAETTFRECRSSPDEPEHTEAESVPPSVHTTRSSHVADIADLSSITCSPAQLQEWVGQDGARPSPRSTHFPPCNSTPRSPHTHTGRGCSAPRRELCVSPLVPHLQSLMETSPWGSAESPSHTKSYNTARLEHTDTVHRSVPGVPQSPAERSFPQGDSDTPSSGNPEFTTASSGVRHRKTERAVCEEECEEEEEQEKVMKDTMRDSYASCGSDDPPDAAAPVLITARDKAAAGDDEDDEDEDVFAEEEEECKEPSDAQQSDGEEIPEERETRRPDPAQRVAALERATEKDRSSCDAVRSLEETKRSSHVADIADLSSITCSPAQLQEWVGQDGARPSPRSTHFPPCNSTPRSPHTHTGRGCSAPRRELCVSPLVPHLQSLMETSPWGSAESPSHTESYNTARLEHTDTVHRSVPGVPQSPAERSFPQGDSDTPSSGNPEFTTASSGVRHRKTERAVCEEECEEEEEQEKVMKDTMRDSYASCGSDDPPDAAAPVLITARDEAAAGDDEDDEDEDVFAEEEEECKEPSDAQQSDGEEIPEERETRRPDPAQRVAALERATEKDRSSCDAVRSLEETKRAHSTLDEVLQGLLENPEAQRTVRGAAVITDVSAGSDQEAEWTPGPSASAERGICEQLEEKDEETQTTRDMSDLLLVSVSAGSDQEAEWTPGPSASAERGICEQLEEKDEEVMEECSCSGEDPGEGAATRGTKTNTLISGVRSGQGEDLVAAHHSIWDQPHRRIILEHTPV</sequence>
<reference evidence="1 2" key="1">
    <citation type="journal article" date="2022" name="bioRxiv">
        <title>An ancient truncated duplication of the anti-Mullerian hormone receptor type 2 gene is a potential conserved master sex determinant in the Pangasiidae catfish family.</title>
        <authorList>
            <person name="Wen M."/>
            <person name="Pan Q."/>
            <person name="Jouanno E."/>
            <person name="Montfort J."/>
            <person name="Zahm M."/>
            <person name="Cabau C."/>
            <person name="Klopp C."/>
            <person name="Iampietro C."/>
            <person name="Roques C."/>
            <person name="Bouchez O."/>
            <person name="Castinel A."/>
            <person name="Donnadieu C."/>
            <person name="Parrinello H."/>
            <person name="Poncet C."/>
            <person name="Belmonte E."/>
            <person name="Gautier V."/>
            <person name="Avarre J.-C."/>
            <person name="Dugue R."/>
            <person name="Gustiano R."/>
            <person name="Ha T.T.T."/>
            <person name="Campet M."/>
            <person name="Sriphairoj K."/>
            <person name="Ribolli J."/>
            <person name="de Almeida F.L."/>
            <person name="Desvignes T."/>
            <person name="Postlethwait J.H."/>
            <person name="Bucao C.F."/>
            <person name="Robinson-Rechavi M."/>
            <person name="Bobe J."/>
            <person name="Herpin A."/>
            <person name="Guiguen Y."/>
        </authorList>
    </citation>
    <scope>NUCLEOTIDE SEQUENCE [LARGE SCALE GENOMIC DNA]</scope>
    <source>
        <strain evidence="1">YG-Dec2019</strain>
    </source>
</reference>
<proteinExistence type="predicted"/>
<name>A0ACC5XAG9_PANGG</name>
<keyword evidence="2" id="KW-1185">Reference proteome</keyword>
<evidence type="ECO:0000313" key="2">
    <source>
        <dbReference type="Proteomes" id="UP000829447"/>
    </source>
</evidence>
<organism evidence="1 2">
    <name type="scientific">Pangasianodon gigas</name>
    <name type="common">Mekong giant catfish</name>
    <name type="synonym">Pangasius gigas</name>
    <dbReference type="NCBI Taxonomy" id="30993"/>
    <lineage>
        <taxon>Eukaryota</taxon>
        <taxon>Metazoa</taxon>
        <taxon>Chordata</taxon>
        <taxon>Craniata</taxon>
        <taxon>Vertebrata</taxon>
        <taxon>Euteleostomi</taxon>
        <taxon>Actinopterygii</taxon>
        <taxon>Neopterygii</taxon>
        <taxon>Teleostei</taxon>
        <taxon>Ostariophysi</taxon>
        <taxon>Siluriformes</taxon>
        <taxon>Pangasiidae</taxon>
        <taxon>Pangasianodon</taxon>
    </lineage>
</organism>
<gene>
    <name evidence="1" type="ORF">PGIGA_G00079580</name>
</gene>
<evidence type="ECO:0000313" key="1">
    <source>
        <dbReference type="EMBL" id="MCI4387921.1"/>
    </source>
</evidence>